<accession>A0ABW6HVW3</accession>
<gene>
    <name evidence="1" type="ORF">ACFX5E_06425</name>
</gene>
<name>A0ABW6HVW3_9FLAO</name>
<evidence type="ECO:0000313" key="2">
    <source>
        <dbReference type="Proteomes" id="UP001600109"/>
    </source>
</evidence>
<reference evidence="1 2" key="1">
    <citation type="submission" date="2024-06" db="EMBL/GenBank/DDBJ databases">
        <title>Flavobacterium spp. isolated from glacier.</title>
        <authorList>
            <person name="Han D."/>
        </authorList>
    </citation>
    <scope>NUCLEOTIDE SEQUENCE [LARGE SCALE GENOMIC DNA]</scope>
    <source>
        <strain evidence="1 2">LS2P90</strain>
    </source>
</reference>
<organism evidence="1 2">
    <name type="scientific">Flavobacterium xylosi</name>
    <dbReference type="NCBI Taxonomy" id="3230415"/>
    <lineage>
        <taxon>Bacteria</taxon>
        <taxon>Pseudomonadati</taxon>
        <taxon>Bacteroidota</taxon>
        <taxon>Flavobacteriia</taxon>
        <taxon>Flavobacteriales</taxon>
        <taxon>Flavobacteriaceae</taxon>
        <taxon>Flavobacterium</taxon>
    </lineage>
</organism>
<proteinExistence type="predicted"/>
<dbReference type="RefSeq" id="WP_379854371.1">
    <property type="nucleotide sequence ID" value="NZ_JBHZPZ010000006.1"/>
</dbReference>
<sequence>MRNMIASNIKAFENLINQLFDSANIISEFGKRFISTNPEEKRWLSETAVIECLNVLPNVRALRVEFDNFIFLILIGVTNQKYEYDSTVIEENDSNAGLITLLISENYLRINPTINFLEFDDNIMSQHKDIDYKGHNYIDLLNFLEPFQIFKIPDSSLLINENLHRILIYVYSNNPNNLILKFNKSVLELVSDISLVSSKNISYGLLLYSLLSTNYKHSFLELYRLVERLFPINYLKDLHQKIITELTFLEFTSELENVTSWRPREDEAIEKIFSISRLNTKEAFRVFLDSSVYLQTQTDYKYFYKLRNSIVHFRANHEEYDLTDSQWNLLIFATVSLIDEQYSLYNKILEE</sequence>
<comment type="caution">
    <text evidence="1">The sequence shown here is derived from an EMBL/GenBank/DDBJ whole genome shotgun (WGS) entry which is preliminary data.</text>
</comment>
<evidence type="ECO:0008006" key="3">
    <source>
        <dbReference type="Google" id="ProtNLM"/>
    </source>
</evidence>
<keyword evidence="2" id="KW-1185">Reference proteome</keyword>
<dbReference type="EMBL" id="JBHZPZ010000006">
    <property type="protein sequence ID" value="MFE3867710.1"/>
    <property type="molecule type" value="Genomic_DNA"/>
</dbReference>
<protein>
    <recommendedName>
        <fullName evidence="3">Apea-like HEPN domain-containing protein</fullName>
    </recommendedName>
</protein>
<evidence type="ECO:0000313" key="1">
    <source>
        <dbReference type="EMBL" id="MFE3867710.1"/>
    </source>
</evidence>
<dbReference type="Proteomes" id="UP001600109">
    <property type="component" value="Unassembled WGS sequence"/>
</dbReference>